<comment type="caution">
    <text evidence="2">The sequence shown here is derived from an EMBL/GenBank/DDBJ whole genome shotgun (WGS) entry which is preliminary data.</text>
</comment>
<feature type="coiled-coil region" evidence="1">
    <location>
        <begin position="23"/>
        <end position="50"/>
    </location>
</feature>
<accession>A0A942WNC3</accession>
<dbReference type="RefSeq" id="WP_278468028.1">
    <property type="nucleotide sequence ID" value="NZ_JAGZMU010000005.1"/>
</dbReference>
<keyword evidence="1" id="KW-0175">Coiled coil</keyword>
<proteinExistence type="predicted"/>
<dbReference type="EMBL" id="JAGZMU010000005">
    <property type="protein sequence ID" value="MBS4893766.1"/>
    <property type="molecule type" value="Genomic_DNA"/>
</dbReference>
<evidence type="ECO:0000313" key="2">
    <source>
        <dbReference type="EMBL" id="MBS4893766.1"/>
    </source>
</evidence>
<reference evidence="2" key="1">
    <citation type="submission" date="2021-02" db="EMBL/GenBank/DDBJ databases">
        <title>Infant gut strain persistence is associated with maternal origin, phylogeny, and functional potential including surface adhesion and iron acquisition.</title>
        <authorList>
            <person name="Lou Y.C."/>
        </authorList>
    </citation>
    <scope>NUCLEOTIDE SEQUENCE</scope>
    <source>
        <strain evidence="2">L3_108_031G1_dasL3_108_031G1_concoct_20</strain>
    </source>
</reference>
<organism evidence="2 3">
    <name type="scientific">Veillonella parvula</name>
    <name type="common">Staphylococcus parvulus</name>
    <dbReference type="NCBI Taxonomy" id="29466"/>
    <lineage>
        <taxon>Bacteria</taxon>
        <taxon>Bacillati</taxon>
        <taxon>Bacillota</taxon>
        <taxon>Negativicutes</taxon>
        <taxon>Veillonellales</taxon>
        <taxon>Veillonellaceae</taxon>
        <taxon>Veillonella</taxon>
    </lineage>
</organism>
<protein>
    <submittedName>
        <fullName evidence="2">Uncharacterized protein</fullName>
    </submittedName>
</protein>
<dbReference type="Proteomes" id="UP000778864">
    <property type="component" value="Unassembled WGS sequence"/>
</dbReference>
<sequence length="101" mass="12002">MSKIREIKQEKLIIASSDLELIIQSLVKEYLITEKKIEELKSEYTSLKQDKHLNLKTLSFLGYKCECLETREEDLYSLIINLRGGKEEIEKQRSNEYLLYK</sequence>
<evidence type="ECO:0000256" key="1">
    <source>
        <dbReference type="SAM" id="Coils"/>
    </source>
</evidence>
<dbReference type="AlphaFoldDB" id="A0A942WNC3"/>
<evidence type="ECO:0000313" key="3">
    <source>
        <dbReference type="Proteomes" id="UP000778864"/>
    </source>
</evidence>
<name>A0A942WNC3_VEIPA</name>
<gene>
    <name evidence="2" type="ORF">KHZ90_08325</name>
</gene>